<evidence type="ECO:0000313" key="2">
    <source>
        <dbReference type="EMBL" id="KAA6369685.1"/>
    </source>
</evidence>
<gene>
    <name evidence="2" type="ORF">EZS28_034788</name>
</gene>
<reference evidence="2 3" key="1">
    <citation type="submission" date="2019-03" db="EMBL/GenBank/DDBJ databases">
        <title>Single cell metagenomics reveals metabolic interactions within the superorganism composed of flagellate Streblomastix strix and complex community of Bacteroidetes bacteria on its surface.</title>
        <authorList>
            <person name="Treitli S.C."/>
            <person name="Kolisko M."/>
            <person name="Husnik F."/>
            <person name="Keeling P."/>
            <person name="Hampl V."/>
        </authorList>
    </citation>
    <scope>NUCLEOTIDE SEQUENCE [LARGE SCALE GENOMIC DNA]</scope>
    <source>
        <strain evidence="2">ST1C</strain>
    </source>
</reference>
<dbReference type="InterPro" id="IPR026906">
    <property type="entry name" value="LRR_5"/>
</dbReference>
<proteinExistence type="predicted"/>
<dbReference type="SUPFAM" id="SSF52058">
    <property type="entry name" value="L domain-like"/>
    <property type="match status" value="1"/>
</dbReference>
<dbReference type="Pfam" id="PF05345">
    <property type="entry name" value="He_PIG"/>
    <property type="match status" value="1"/>
</dbReference>
<dbReference type="Proteomes" id="UP000324800">
    <property type="component" value="Unassembled WGS sequence"/>
</dbReference>
<dbReference type="EMBL" id="SNRW01016129">
    <property type="protein sequence ID" value="KAA6369685.1"/>
    <property type="molecule type" value="Genomic_DNA"/>
</dbReference>
<dbReference type="Gene3D" id="3.80.10.10">
    <property type="entry name" value="Ribonuclease Inhibitor"/>
    <property type="match status" value="1"/>
</dbReference>
<dbReference type="InterPro" id="IPR042229">
    <property type="entry name" value="Listeria/Bacterioides_rpt_sf"/>
</dbReference>
<dbReference type="OrthoDB" id="10264456at2759"/>
<dbReference type="InterPro" id="IPR032675">
    <property type="entry name" value="LRR_dom_sf"/>
</dbReference>
<dbReference type="InterPro" id="IPR013378">
    <property type="entry name" value="InlB-like_B-rpt"/>
</dbReference>
<comment type="subcellular location">
    <subcellularLocation>
        <location evidence="1">Cell envelope</location>
    </subcellularLocation>
</comment>
<name>A0A5J4UJA9_9EUKA</name>
<evidence type="ECO:0000256" key="1">
    <source>
        <dbReference type="ARBA" id="ARBA00004196"/>
    </source>
</evidence>
<protein>
    <submittedName>
        <fullName evidence="2">Putative TIGR02543 family domain protein</fullName>
    </submittedName>
</protein>
<dbReference type="Pfam" id="PF09479">
    <property type="entry name" value="Flg_new"/>
    <property type="match status" value="4"/>
</dbReference>
<organism evidence="2 3">
    <name type="scientific">Streblomastix strix</name>
    <dbReference type="NCBI Taxonomy" id="222440"/>
    <lineage>
        <taxon>Eukaryota</taxon>
        <taxon>Metamonada</taxon>
        <taxon>Preaxostyla</taxon>
        <taxon>Oxymonadida</taxon>
        <taxon>Streblomastigidae</taxon>
        <taxon>Streblomastix</taxon>
    </lineage>
</organism>
<dbReference type="AlphaFoldDB" id="A0A5J4UJA9"/>
<dbReference type="Pfam" id="PF13306">
    <property type="entry name" value="LRR_5"/>
    <property type="match status" value="1"/>
</dbReference>
<evidence type="ECO:0000313" key="3">
    <source>
        <dbReference type="Proteomes" id="UP000324800"/>
    </source>
</evidence>
<accession>A0A5J4UJA9</accession>
<sequence>MVEFLESQKLIGIAEESDQEITQNNQNYLVTSEPLIAKYQNFIVKGLANVTYNKYISIDRNGKVYKYEGDFENEIVLIPATLKTEQPVTSIGENAFSGSEIAGIILPGTITLIDREAFANCSNLISVVFVSDDKGLNHLATIADYAFSNNSSLVSITIPNTVSKLSSTAFANCGKLQAIYIEANSYTYYTPYDTPYEGVVYQKNTSNPSIDFENAFIWPEGKSYSSIVFHLNQDPTIVYGPAGALVSSPKTIKNYYNFDGWYRDINFTQKQDILIIEDETLNLYPKWSLTNYTIIYNLKGGLNDELNPSTFTYEDEIVLYSPSRRGYDFSGWTPSGIISKNTSTNLTFVANWTLQNYNIIYNNLQGSTHTNLLSYDIESKISLTNPTSRIGYRFLGWKKDNNYLSAINPGETGEIILTAVWEAIAPTYSSKELPSSKYLSTYPNETIATAQISSGTLFYELVDGQLPIGVQLSSVGEIVGGILTQAGTYHFTVRATCYENNSFQDANFIIEVQKLEQEIAGELEILSVTSSSITLTSNLNWEYKISTNSTWQTSNIFSGLNQQTNYTFSARLAETINLNPSENLLAVSWFLIDYQIQYTNTYGIFNPNPSFYSFFDEFVFLPLPDERVGYSFSSWNKSGIVLNSTNVQIVSAFWTPNVYTIDLDYNGATDNDSLLSQEVNYELNYNLPVPTREYYSFGGWYLGSDFVTSLTNTDGSSTRLWRYLINQTAIAKWTPVEYQIKTKLGDTANSSVQIDDYRSSYTVLDAYTPPTPSRSGYIFLSWNQVVFSQNKCLEGIILSRTHIESSAPKFN</sequence>
<comment type="caution">
    <text evidence="2">The sequence shown here is derived from an EMBL/GenBank/DDBJ whole genome shotgun (WGS) entry which is preliminary data.</text>
</comment>
<dbReference type="Gene3D" id="2.60.40.4270">
    <property type="entry name" value="Listeria-Bacteroides repeat domain"/>
    <property type="match status" value="3"/>
</dbReference>
<dbReference type="InterPro" id="IPR013783">
    <property type="entry name" value="Ig-like_fold"/>
</dbReference>
<dbReference type="Gene3D" id="2.60.40.10">
    <property type="entry name" value="Immunoglobulins"/>
    <property type="match status" value="1"/>
</dbReference>